<dbReference type="Proteomes" id="UP001373714">
    <property type="component" value="Unassembled WGS sequence"/>
</dbReference>
<dbReference type="InterPro" id="IPR007218">
    <property type="entry name" value="DNA_pol_delta_4"/>
</dbReference>
<keyword evidence="3" id="KW-1185">Reference proteome</keyword>
<sequence>MPVSTRHSAVPASQQSKLNFVSKKNVSYQKAVTHDTAFRAPASPPKHEIKAVLENAAKSEEKETNGPKFETVAATAEQSNELEEEPVEEQVLFQEELVDKPVLARGIDKQFVDKAYKITDPHIHKYWKDIENSRIHQAVHQQGLAEYEKILRHFDLSSQYGPCVGVTRLKRWERAQRLGLEPPIEVLAVLLKSELGEVEESPPQGWKPAPASAREDVGPEAYVNELLATRTE</sequence>
<feature type="region of interest" description="Disordered" evidence="1">
    <location>
        <begin position="197"/>
        <end position="219"/>
    </location>
</feature>
<name>A0AAV9VP12_9PEZI</name>
<evidence type="ECO:0000256" key="1">
    <source>
        <dbReference type="SAM" id="MobiDB-lite"/>
    </source>
</evidence>
<dbReference type="AlphaFoldDB" id="A0AAV9VP12"/>
<dbReference type="GO" id="GO:0006261">
    <property type="term" value="P:DNA-templated DNA replication"/>
    <property type="evidence" value="ECO:0007669"/>
    <property type="project" value="TreeGrafter"/>
</dbReference>
<evidence type="ECO:0000313" key="3">
    <source>
        <dbReference type="Proteomes" id="UP001373714"/>
    </source>
</evidence>
<dbReference type="PANTHER" id="PTHR14303">
    <property type="entry name" value="DNA POLYMERASE DELTA SUBUNIT 4"/>
    <property type="match status" value="1"/>
</dbReference>
<evidence type="ECO:0000313" key="2">
    <source>
        <dbReference type="EMBL" id="KAK6363814.1"/>
    </source>
</evidence>
<proteinExistence type="predicted"/>
<reference evidence="2 3" key="1">
    <citation type="submission" date="2019-10" db="EMBL/GenBank/DDBJ databases">
        <authorList>
            <person name="Palmer J.M."/>
        </authorList>
    </citation>
    <scope>NUCLEOTIDE SEQUENCE [LARGE SCALE GENOMIC DNA]</scope>
    <source>
        <strain evidence="2 3">TWF730</strain>
    </source>
</reference>
<accession>A0AAV9VP12</accession>
<evidence type="ECO:0008006" key="4">
    <source>
        <dbReference type="Google" id="ProtNLM"/>
    </source>
</evidence>
<gene>
    <name evidence="2" type="ORF">TWF730_001222</name>
</gene>
<dbReference type="Pfam" id="PF04081">
    <property type="entry name" value="DNA_pol_delta_4"/>
    <property type="match status" value="1"/>
</dbReference>
<protein>
    <recommendedName>
        <fullName evidence="4">DNA polymerase delta subunit 4</fullName>
    </recommendedName>
</protein>
<comment type="caution">
    <text evidence="2">The sequence shown here is derived from an EMBL/GenBank/DDBJ whole genome shotgun (WGS) entry which is preliminary data.</text>
</comment>
<organism evidence="2 3">
    <name type="scientific">Orbilia blumenaviensis</name>
    <dbReference type="NCBI Taxonomy" id="1796055"/>
    <lineage>
        <taxon>Eukaryota</taxon>
        <taxon>Fungi</taxon>
        <taxon>Dikarya</taxon>
        <taxon>Ascomycota</taxon>
        <taxon>Pezizomycotina</taxon>
        <taxon>Orbiliomycetes</taxon>
        <taxon>Orbiliales</taxon>
        <taxon>Orbiliaceae</taxon>
        <taxon>Orbilia</taxon>
    </lineage>
</organism>
<dbReference type="GO" id="GO:0000731">
    <property type="term" value="P:DNA synthesis involved in DNA repair"/>
    <property type="evidence" value="ECO:0007669"/>
    <property type="project" value="InterPro"/>
</dbReference>
<dbReference type="GO" id="GO:0043625">
    <property type="term" value="C:delta DNA polymerase complex"/>
    <property type="evidence" value="ECO:0007669"/>
    <property type="project" value="TreeGrafter"/>
</dbReference>
<dbReference type="GO" id="GO:0003887">
    <property type="term" value="F:DNA-directed DNA polymerase activity"/>
    <property type="evidence" value="ECO:0007669"/>
    <property type="project" value="TreeGrafter"/>
</dbReference>
<dbReference type="PANTHER" id="PTHR14303:SF0">
    <property type="entry name" value="DNA POLYMERASE DELTA SUBUNIT 4"/>
    <property type="match status" value="1"/>
</dbReference>
<dbReference type="EMBL" id="JAVHNS010000001">
    <property type="protein sequence ID" value="KAK6363814.1"/>
    <property type="molecule type" value="Genomic_DNA"/>
</dbReference>